<dbReference type="InterPro" id="IPR028098">
    <property type="entry name" value="Glyco_trans_4-like_N"/>
</dbReference>
<evidence type="ECO:0000259" key="2">
    <source>
        <dbReference type="Pfam" id="PF13439"/>
    </source>
</evidence>
<name>A0ABT1WA31_9PROT</name>
<dbReference type="EMBL" id="JAMSKV010000014">
    <property type="protein sequence ID" value="MCQ8279593.1"/>
    <property type="molecule type" value="Genomic_DNA"/>
</dbReference>
<comment type="caution">
    <text evidence="3">The sequence shown here is derived from an EMBL/GenBank/DDBJ whole genome shotgun (WGS) entry which is preliminary data.</text>
</comment>
<dbReference type="RefSeq" id="WP_422865082.1">
    <property type="nucleotide sequence ID" value="NZ_JAMSKV010000014.1"/>
</dbReference>
<reference evidence="3 4" key="1">
    <citation type="submission" date="2022-06" db="EMBL/GenBank/DDBJ databases">
        <title>Endosaccharibacter gen. nov., sp. nov., endophytic bacteria isolated from sugarcane.</title>
        <authorList>
            <person name="Pitiwittayakul N."/>
            <person name="Yukphan P."/>
            <person name="Charoenyingcharoen P."/>
            <person name="Tanasupawat S."/>
        </authorList>
    </citation>
    <scope>NUCLEOTIDE SEQUENCE [LARGE SCALE GENOMIC DNA]</scope>
    <source>
        <strain evidence="3 4">KSS8</strain>
    </source>
</reference>
<dbReference type="PANTHER" id="PTHR12526:SF595">
    <property type="entry name" value="BLL5217 PROTEIN"/>
    <property type="match status" value="1"/>
</dbReference>
<dbReference type="InterPro" id="IPR001296">
    <property type="entry name" value="Glyco_trans_1"/>
</dbReference>
<keyword evidence="4" id="KW-1185">Reference proteome</keyword>
<gene>
    <name evidence="3" type="ORF">NFI95_14205</name>
</gene>
<dbReference type="Proteomes" id="UP001524587">
    <property type="component" value="Unassembled WGS sequence"/>
</dbReference>
<evidence type="ECO:0000313" key="3">
    <source>
        <dbReference type="EMBL" id="MCQ8279593.1"/>
    </source>
</evidence>
<organism evidence="3 4">
    <name type="scientific">Endosaccharibacter trunci</name>
    <dbReference type="NCBI Taxonomy" id="2812733"/>
    <lineage>
        <taxon>Bacteria</taxon>
        <taxon>Pseudomonadati</taxon>
        <taxon>Pseudomonadota</taxon>
        <taxon>Alphaproteobacteria</taxon>
        <taxon>Acetobacterales</taxon>
        <taxon>Acetobacteraceae</taxon>
        <taxon>Endosaccharibacter</taxon>
    </lineage>
</organism>
<evidence type="ECO:0000259" key="1">
    <source>
        <dbReference type="Pfam" id="PF00534"/>
    </source>
</evidence>
<dbReference type="Pfam" id="PF13439">
    <property type="entry name" value="Glyco_transf_4"/>
    <property type="match status" value="1"/>
</dbReference>
<dbReference type="Pfam" id="PF00534">
    <property type="entry name" value="Glycos_transf_1"/>
    <property type="match status" value="1"/>
</dbReference>
<evidence type="ECO:0000313" key="4">
    <source>
        <dbReference type="Proteomes" id="UP001524587"/>
    </source>
</evidence>
<proteinExistence type="predicted"/>
<dbReference type="CDD" id="cd03802">
    <property type="entry name" value="GT4_AviGT4-like"/>
    <property type="match status" value="1"/>
</dbReference>
<accession>A0ABT1WA31</accession>
<protein>
    <submittedName>
        <fullName evidence="3">Glycosyltransferase family 4 protein</fullName>
    </submittedName>
</protein>
<feature type="domain" description="Glycosyltransferase subfamily 4-like N-terminal" evidence="2">
    <location>
        <begin position="24"/>
        <end position="172"/>
    </location>
</feature>
<feature type="domain" description="Glycosyl transferase family 1" evidence="1">
    <location>
        <begin position="183"/>
        <end position="314"/>
    </location>
</feature>
<sequence length="351" mass="37956">MTRSALRIAQLAPVIVPTPPEHAGGTERVVSDLTEALIAAGHEVTLIAPSDSRTSARLLSGYPSLVALQREHGAVAPGVPAMLEAVQLDLLREHLHEFDIVHCHGEFAHAALLGGSAVPSLTTVHWRLDELDRQLFFRWFDRLQVAAISGAQAACLPGGNLAGIVHHGIPADHYRPGPGGGPLVFLGRMTDQKRPDRAIRIARAAGAELRLAGGIDVGNPTFFARAVEPFLCDAVAHVGEVDDRAKQDLLGHASALLFPIDWPEPFGLVMIEAMACGTPVIAWRKGSVPEVVEHGITGFIVDSEDEAVDAVRRLPELDRGQIRAVFEARFTADRMARDYEALYRRLIGRAR</sequence>
<dbReference type="SUPFAM" id="SSF53756">
    <property type="entry name" value="UDP-Glycosyltransferase/glycogen phosphorylase"/>
    <property type="match status" value="1"/>
</dbReference>
<dbReference type="PANTHER" id="PTHR12526">
    <property type="entry name" value="GLYCOSYLTRANSFERASE"/>
    <property type="match status" value="1"/>
</dbReference>
<dbReference type="Gene3D" id="3.40.50.2000">
    <property type="entry name" value="Glycogen Phosphorylase B"/>
    <property type="match status" value="2"/>
</dbReference>